<sequence length="360" mass="40142">MKKISSLLLMILAIGSCSPPEVGYLSNDIHAVQDTIFVPRGAFITSAVPASEGTTYPIHWEITGATDTQGNPTDELFQEHAILTWTSAFNPETDTTLALAEEKLELNEEPPILINSVSGEMAFTQATKFVENDIFHLNVRATNMRGSKQLDDFVVVKLEEFQPVEFPVEMRSAIQFGRGAGIFDMGYISRITGPNDNGISSVLYGTHPYITIKKVSEEPALGVKVKMIIADSHGTPLDPEKVIFYPRGASYEQNFHDNSTETVTDETGTIFSLPAPPFPQFGRTYSGINTYLMYYLTTGDAFTVDKEAFEADNGPMDWSIYTDPETEEIRNRAYIRWGIKINDSGTWEIKMKIPYTTIKE</sequence>
<protein>
    <recommendedName>
        <fullName evidence="3">DUF5007 domain-containing protein</fullName>
    </recommendedName>
</protein>
<dbReference type="RefSeq" id="WP_265163790.1">
    <property type="nucleotide sequence ID" value="NZ_CP069620.1"/>
</dbReference>
<name>A0ABY6NSA8_9FLAO</name>
<dbReference type="Proteomes" id="UP001163981">
    <property type="component" value="Chromosome"/>
</dbReference>
<organism evidence="1 2">
    <name type="scientific">Salinimicrobium tongyeongense</name>
    <dbReference type="NCBI Taxonomy" id="2809707"/>
    <lineage>
        <taxon>Bacteria</taxon>
        <taxon>Pseudomonadati</taxon>
        <taxon>Bacteroidota</taxon>
        <taxon>Flavobacteriia</taxon>
        <taxon>Flavobacteriales</taxon>
        <taxon>Flavobacteriaceae</taxon>
        <taxon>Salinimicrobium</taxon>
    </lineage>
</organism>
<evidence type="ECO:0008006" key="3">
    <source>
        <dbReference type="Google" id="ProtNLM"/>
    </source>
</evidence>
<keyword evidence="2" id="KW-1185">Reference proteome</keyword>
<evidence type="ECO:0000313" key="1">
    <source>
        <dbReference type="EMBL" id="UZH55428.1"/>
    </source>
</evidence>
<dbReference type="PROSITE" id="PS51257">
    <property type="entry name" value="PROKAR_LIPOPROTEIN"/>
    <property type="match status" value="1"/>
</dbReference>
<dbReference type="EMBL" id="CP069620">
    <property type="protein sequence ID" value="UZH55428.1"/>
    <property type="molecule type" value="Genomic_DNA"/>
</dbReference>
<reference evidence="1" key="1">
    <citation type="submission" date="2021-02" db="EMBL/GenBank/DDBJ databases">
        <title>Salinimicrobium sp. nov. isolated from seawater in Tongyeong, Republic of Korea.</title>
        <authorList>
            <person name="Lee S.-J."/>
        </authorList>
    </citation>
    <scope>NUCLEOTIDE SEQUENCE</scope>
    <source>
        <strain evidence="1">HN-2-9-2</strain>
    </source>
</reference>
<evidence type="ECO:0000313" key="2">
    <source>
        <dbReference type="Proteomes" id="UP001163981"/>
    </source>
</evidence>
<proteinExistence type="predicted"/>
<gene>
    <name evidence="1" type="ORF">JRG66_00560</name>
</gene>
<accession>A0ABY6NSA8</accession>